<dbReference type="Pfam" id="PF00296">
    <property type="entry name" value="Bac_luciferase"/>
    <property type="match status" value="1"/>
</dbReference>
<dbReference type="InterPro" id="IPR036661">
    <property type="entry name" value="Luciferase-like_sf"/>
</dbReference>
<comment type="similarity">
    <text evidence="5">Belongs to the NtaA/SnaA/DszA monooxygenase family.</text>
</comment>
<name>A0A484Q5T6_9ZZZZ</name>
<dbReference type="PANTHER" id="PTHR30011:SF16">
    <property type="entry name" value="C2H2 FINGER DOMAIN TRANSCRIPTION FACTOR (EUROFUNG)-RELATED"/>
    <property type="match status" value="1"/>
</dbReference>
<accession>A0A484Q5T6</accession>
<evidence type="ECO:0000256" key="4">
    <source>
        <dbReference type="ARBA" id="ARBA00023033"/>
    </source>
</evidence>
<dbReference type="InterPro" id="IPR011251">
    <property type="entry name" value="Luciferase-like_dom"/>
</dbReference>
<dbReference type="EMBL" id="CAADHY010000032">
    <property type="protein sequence ID" value="VFR33166.1"/>
    <property type="molecule type" value="Genomic_DNA"/>
</dbReference>
<dbReference type="GO" id="GO:0004497">
    <property type="term" value="F:monooxygenase activity"/>
    <property type="evidence" value="ECO:0007669"/>
    <property type="project" value="UniProtKB-KW"/>
</dbReference>
<feature type="domain" description="Luciferase-like" evidence="6">
    <location>
        <begin position="28"/>
        <end position="380"/>
    </location>
</feature>
<evidence type="ECO:0000256" key="5">
    <source>
        <dbReference type="ARBA" id="ARBA00033748"/>
    </source>
</evidence>
<keyword evidence="2" id="KW-0288">FMN</keyword>
<keyword evidence="4 7" id="KW-0503">Monooxygenase</keyword>
<dbReference type="NCBIfam" id="TIGR03860">
    <property type="entry name" value="FMN_nitrolo"/>
    <property type="match status" value="1"/>
</dbReference>
<keyword evidence="1" id="KW-0285">Flavoprotein</keyword>
<sequence>MTQPTRPIHLGLFLLAAGHHTAGWRLPGAESGTENIDLIVRMAQRAEAACFDLVFFGDRLLTTPDASPSMITRPDPVNVIAALSLVTRHIGLAATASTTYHEPYNLARMFATVDKLSRGRAAWNIVTTFADGSVNFSRDRHPDHAERYAIADEFVHVVKALWHSWEPDAYVLDKTNGIYVDTARMHRIDHRGAHFQVQGPLNVTPSEQGHPVLIQAGSSGAGQALAAKYAEVVFTAQQTLADGLAFYDSLRGALRMAGRPIDACRVMPGLMPIIGRTEREARDKLAALEAHTDPAHAIAVLSEQLAFDVSALAPDGPLPDIPKEHQVMSRRDVLLDTARKRGLSVRELAQLVAAARGHQVVVGTPEQVVQHMIDWVDAGAADGFNIMPASFPGGLDDFVEEVVPRLQERQRARSHYTGTTLRSHLGLALSAPEAGAA</sequence>
<dbReference type="PANTHER" id="PTHR30011">
    <property type="entry name" value="ALKANESULFONATE MONOOXYGENASE-RELATED"/>
    <property type="match status" value="1"/>
</dbReference>
<reference evidence="7" key="1">
    <citation type="submission" date="2019-03" db="EMBL/GenBank/DDBJ databases">
        <authorList>
            <person name="Danneels B."/>
        </authorList>
    </citation>
    <scope>NUCLEOTIDE SEQUENCE</scope>
</reference>
<evidence type="ECO:0000256" key="1">
    <source>
        <dbReference type="ARBA" id="ARBA00022630"/>
    </source>
</evidence>
<dbReference type="GO" id="GO:0016705">
    <property type="term" value="F:oxidoreductase activity, acting on paired donors, with incorporation or reduction of molecular oxygen"/>
    <property type="evidence" value="ECO:0007669"/>
    <property type="project" value="InterPro"/>
</dbReference>
<dbReference type="Gene3D" id="3.20.20.30">
    <property type="entry name" value="Luciferase-like domain"/>
    <property type="match status" value="1"/>
</dbReference>
<proteinExistence type="inferred from homology"/>
<evidence type="ECO:0000259" key="6">
    <source>
        <dbReference type="Pfam" id="PF00296"/>
    </source>
</evidence>
<dbReference type="PIRSF" id="PIRSF000337">
    <property type="entry name" value="NTA_MOA"/>
    <property type="match status" value="1"/>
</dbReference>
<dbReference type="EC" id="1.14.13.-" evidence="7"/>
<dbReference type="InterPro" id="IPR016215">
    <property type="entry name" value="NTA_MOA"/>
</dbReference>
<evidence type="ECO:0000256" key="3">
    <source>
        <dbReference type="ARBA" id="ARBA00023002"/>
    </source>
</evidence>
<dbReference type="InterPro" id="IPR051260">
    <property type="entry name" value="Diverse_substr_monoxygenases"/>
</dbReference>
<organism evidence="7">
    <name type="scientific">plant metagenome</name>
    <dbReference type="NCBI Taxonomy" id="1297885"/>
    <lineage>
        <taxon>unclassified sequences</taxon>
        <taxon>metagenomes</taxon>
        <taxon>organismal metagenomes</taxon>
    </lineage>
</organism>
<gene>
    <name evidence="7" type="ORF">AMP9_2842</name>
</gene>
<dbReference type="AlphaFoldDB" id="A0A484Q5T6"/>
<evidence type="ECO:0000313" key="7">
    <source>
        <dbReference type="EMBL" id="VFR33166.1"/>
    </source>
</evidence>
<keyword evidence="3 7" id="KW-0560">Oxidoreductase</keyword>
<evidence type="ECO:0000256" key="2">
    <source>
        <dbReference type="ARBA" id="ARBA00022643"/>
    </source>
</evidence>
<dbReference type="SUPFAM" id="SSF51679">
    <property type="entry name" value="Bacterial luciferase-like"/>
    <property type="match status" value="1"/>
</dbReference>
<protein>
    <submittedName>
        <fullName evidence="7">Nitrilotriacetate monooxygenase component A</fullName>
        <ecNumber evidence="7">1.14.13.-</ecNumber>
    </submittedName>
</protein>
<dbReference type="CDD" id="cd01095">
    <property type="entry name" value="Nitrilotriacetate_monoxgenase"/>
    <property type="match status" value="1"/>
</dbReference>